<gene>
    <name evidence="12" type="ORF">Tci_060656</name>
</gene>
<evidence type="ECO:0000256" key="2">
    <source>
        <dbReference type="ARBA" id="ARBA00022723"/>
    </source>
</evidence>
<sequence>MLNEQSLPQKFWCNTVDTLTYVLNRILIRAILGKTPYELVRGRKPTLDYFKLFECKCFILNTKDDLTKFNLKSYEGVFLGYSQNSKACIILNKHTMKIKESLNVTFHETPPPSKTSPFVDYDLDEEEAIKVTEKKSLENDIKDEALEINEVVNIKEPRNHSLENFIRNLNQRTLRVKESKGLWHEKRSFIHSSSSAFGQPSSSHPNDDDDDDDDDDGNYDGTSHASTPIPTHFVNSLSNDIPQIFSNPPNVDPNMEALYSRQTEILNRQVQLRDEQRGGIRSIGKGIKNLLRGKKKK</sequence>
<dbReference type="GO" id="GO:0016787">
    <property type="term" value="F:hydrolase activity"/>
    <property type="evidence" value="ECO:0007669"/>
    <property type="project" value="UniProtKB-KW"/>
</dbReference>
<dbReference type="GO" id="GO:0015074">
    <property type="term" value="P:DNA integration"/>
    <property type="evidence" value="ECO:0007669"/>
    <property type="project" value="UniProtKB-KW"/>
</dbReference>
<keyword evidence="2" id="KW-0479">Metal-binding</keyword>
<evidence type="ECO:0000256" key="4">
    <source>
        <dbReference type="ARBA" id="ARBA00022801"/>
    </source>
</evidence>
<feature type="compositionally biased region" description="Low complexity" evidence="10">
    <location>
        <begin position="192"/>
        <end position="203"/>
    </location>
</feature>
<dbReference type="EMBL" id="BKCJ010009800">
    <property type="protein sequence ID" value="GEU88678.1"/>
    <property type="molecule type" value="Genomic_DNA"/>
</dbReference>
<dbReference type="Pfam" id="PF25597">
    <property type="entry name" value="SH3_retrovirus"/>
    <property type="match status" value="1"/>
</dbReference>
<evidence type="ECO:0000256" key="1">
    <source>
        <dbReference type="ARBA" id="ARBA00022722"/>
    </source>
</evidence>
<dbReference type="GO" id="GO:0003964">
    <property type="term" value="F:RNA-directed DNA polymerase activity"/>
    <property type="evidence" value="ECO:0007669"/>
    <property type="project" value="UniProtKB-KW"/>
</dbReference>
<accession>A0A6L2NQR7</accession>
<evidence type="ECO:0000256" key="6">
    <source>
        <dbReference type="ARBA" id="ARBA00022908"/>
    </source>
</evidence>
<evidence type="ECO:0000256" key="7">
    <source>
        <dbReference type="ARBA" id="ARBA00022918"/>
    </source>
</evidence>
<dbReference type="GO" id="GO:0006310">
    <property type="term" value="P:DNA recombination"/>
    <property type="evidence" value="ECO:0007669"/>
    <property type="project" value="UniProtKB-KW"/>
</dbReference>
<dbReference type="InterPro" id="IPR057670">
    <property type="entry name" value="SH3_retrovirus"/>
</dbReference>
<dbReference type="AlphaFoldDB" id="A0A6L2NQR7"/>
<keyword evidence="8" id="KW-0808">Transferase</keyword>
<dbReference type="GO" id="GO:0003887">
    <property type="term" value="F:DNA-directed DNA polymerase activity"/>
    <property type="evidence" value="ECO:0007669"/>
    <property type="project" value="UniProtKB-KW"/>
</dbReference>
<feature type="domain" description="Retroviral polymerase SH3-like" evidence="11">
    <location>
        <begin position="55"/>
        <end position="115"/>
    </location>
</feature>
<organism evidence="12">
    <name type="scientific">Tanacetum cinerariifolium</name>
    <name type="common">Dalmatian daisy</name>
    <name type="synonym">Chrysanthemum cinerariifolium</name>
    <dbReference type="NCBI Taxonomy" id="118510"/>
    <lineage>
        <taxon>Eukaryota</taxon>
        <taxon>Viridiplantae</taxon>
        <taxon>Streptophyta</taxon>
        <taxon>Embryophyta</taxon>
        <taxon>Tracheophyta</taxon>
        <taxon>Spermatophyta</taxon>
        <taxon>Magnoliopsida</taxon>
        <taxon>eudicotyledons</taxon>
        <taxon>Gunneridae</taxon>
        <taxon>Pentapetalae</taxon>
        <taxon>asterids</taxon>
        <taxon>campanulids</taxon>
        <taxon>Asterales</taxon>
        <taxon>Asteraceae</taxon>
        <taxon>Asteroideae</taxon>
        <taxon>Anthemideae</taxon>
        <taxon>Anthemidinae</taxon>
        <taxon>Tanacetum</taxon>
    </lineage>
</organism>
<keyword evidence="4" id="KW-0378">Hydrolase</keyword>
<protein>
    <submittedName>
        <fullName evidence="12">Retrovirus-related Pol polyprotein from transposon TNT 1-94</fullName>
    </submittedName>
</protein>
<dbReference type="PANTHER" id="PTHR42648:SF11">
    <property type="entry name" value="TRANSPOSON TY4-P GAG-POL POLYPROTEIN"/>
    <property type="match status" value="1"/>
</dbReference>
<proteinExistence type="predicted"/>
<keyword evidence="9" id="KW-0233">DNA recombination</keyword>
<keyword evidence="3" id="KW-0255">Endonuclease</keyword>
<reference evidence="12" key="1">
    <citation type="journal article" date="2019" name="Sci. Rep.">
        <title>Draft genome of Tanacetum cinerariifolium, the natural source of mosquito coil.</title>
        <authorList>
            <person name="Yamashiro T."/>
            <person name="Shiraishi A."/>
            <person name="Satake H."/>
            <person name="Nakayama K."/>
        </authorList>
    </citation>
    <scope>NUCLEOTIDE SEQUENCE</scope>
</reference>
<comment type="caution">
    <text evidence="12">The sequence shown here is derived from an EMBL/GenBank/DDBJ whole genome shotgun (WGS) entry which is preliminary data.</text>
</comment>
<evidence type="ECO:0000256" key="5">
    <source>
        <dbReference type="ARBA" id="ARBA00022842"/>
    </source>
</evidence>
<dbReference type="GO" id="GO:0004519">
    <property type="term" value="F:endonuclease activity"/>
    <property type="evidence" value="ECO:0007669"/>
    <property type="project" value="UniProtKB-KW"/>
</dbReference>
<feature type="compositionally biased region" description="Acidic residues" evidence="10">
    <location>
        <begin position="207"/>
        <end position="218"/>
    </location>
</feature>
<evidence type="ECO:0000256" key="8">
    <source>
        <dbReference type="ARBA" id="ARBA00022932"/>
    </source>
</evidence>
<evidence type="ECO:0000259" key="11">
    <source>
        <dbReference type="Pfam" id="PF25597"/>
    </source>
</evidence>
<keyword evidence="7" id="KW-0695">RNA-directed DNA polymerase</keyword>
<dbReference type="InterPro" id="IPR039537">
    <property type="entry name" value="Retrotran_Ty1/copia-like"/>
</dbReference>
<feature type="compositionally biased region" description="Polar residues" evidence="10">
    <location>
        <begin position="220"/>
        <end position="233"/>
    </location>
</feature>
<dbReference type="PANTHER" id="PTHR42648">
    <property type="entry name" value="TRANSPOSASE, PUTATIVE-RELATED"/>
    <property type="match status" value="1"/>
</dbReference>
<feature type="region of interest" description="Disordered" evidence="10">
    <location>
        <begin position="191"/>
        <end position="233"/>
    </location>
</feature>
<evidence type="ECO:0000256" key="3">
    <source>
        <dbReference type="ARBA" id="ARBA00022759"/>
    </source>
</evidence>
<keyword evidence="8" id="KW-0239">DNA-directed DNA polymerase</keyword>
<keyword evidence="1" id="KW-0540">Nuclease</keyword>
<keyword evidence="5" id="KW-0460">Magnesium</keyword>
<evidence type="ECO:0000256" key="10">
    <source>
        <dbReference type="SAM" id="MobiDB-lite"/>
    </source>
</evidence>
<evidence type="ECO:0000256" key="9">
    <source>
        <dbReference type="ARBA" id="ARBA00023172"/>
    </source>
</evidence>
<dbReference type="GO" id="GO:0046872">
    <property type="term" value="F:metal ion binding"/>
    <property type="evidence" value="ECO:0007669"/>
    <property type="project" value="UniProtKB-KW"/>
</dbReference>
<evidence type="ECO:0000313" key="12">
    <source>
        <dbReference type="EMBL" id="GEU88678.1"/>
    </source>
</evidence>
<keyword evidence="8" id="KW-0548">Nucleotidyltransferase</keyword>
<name>A0A6L2NQR7_TANCI</name>
<keyword evidence="6" id="KW-0229">DNA integration</keyword>